<dbReference type="Proteomes" id="UP000309872">
    <property type="component" value="Unassembled WGS sequence"/>
</dbReference>
<evidence type="ECO:0000259" key="3">
    <source>
        <dbReference type="Pfam" id="PF16344"/>
    </source>
</evidence>
<evidence type="ECO:0000259" key="2">
    <source>
        <dbReference type="Pfam" id="PF04773"/>
    </source>
</evidence>
<dbReference type="OrthoDB" id="642683at2"/>
<proteinExistence type="predicted"/>
<feature type="transmembrane region" description="Helical" evidence="1">
    <location>
        <begin position="80"/>
        <end position="99"/>
    </location>
</feature>
<dbReference type="InterPro" id="IPR012373">
    <property type="entry name" value="Ferrdict_sens_TM"/>
</dbReference>
<organism evidence="4 5">
    <name type="scientific">Sphingobacterium alkalisoli</name>
    <dbReference type="NCBI Taxonomy" id="1874115"/>
    <lineage>
        <taxon>Bacteria</taxon>
        <taxon>Pseudomonadati</taxon>
        <taxon>Bacteroidota</taxon>
        <taxon>Sphingobacteriia</taxon>
        <taxon>Sphingobacteriales</taxon>
        <taxon>Sphingobacteriaceae</taxon>
        <taxon>Sphingobacterium</taxon>
    </lineage>
</organism>
<dbReference type="Pfam" id="PF04773">
    <property type="entry name" value="FecR"/>
    <property type="match status" value="1"/>
</dbReference>
<dbReference type="AlphaFoldDB" id="A0A4U0GXE8"/>
<comment type="caution">
    <text evidence="4">The sequence shown here is derived from an EMBL/GenBank/DDBJ whole genome shotgun (WGS) entry which is preliminary data.</text>
</comment>
<feature type="domain" description="Protein FecR C-terminal" evidence="3">
    <location>
        <begin position="257"/>
        <end position="322"/>
    </location>
</feature>
<dbReference type="Gene3D" id="3.55.50.30">
    <property type="match status" value="1"/>
</dbReference>
<protein>
    <submittedName>
        <fullName evidence="4">FecR family protein</fullName>
    </submittedName>
</protein>
<gene>
    <name evidence="4" type="ORF">FAZ19_15580</name>
</gene>
<keyword evidence="5" id="KW-1185">Reference proteome</keyword>
<dbReference type="GO" id="GO:0016989">
    <property type="term" value="F:sigma factor antagonist activity"/>
    <property type="evidence" value="ECO:0007669"/>
    <property type="project" value="TreeGrafter"/>
</dbReference>
<name>A0A4U0GXE8_9SPHI</name>
<evidence type="ECO:0000256" key="1">
    <source>
        <dbReference type="SAM" id="Phobius"/>
    </source>
</evidence>
<dbReference type="PANTHER" id="PTHR30273:SF2">
    <property type="entry name" value="PROTEIN FECR"/>
    <property type="match status" value="1"/>
</dbReference>
<feature type="domain" description="FecR protein" evidence="2">
    <location>
        <begin position="112"/>
        <end position="205"/>
    </location>
</feature>
<keyword evidence="1" id="KW-0472">Membrane</keyword>
<dbReference type="Pfam" id="PF16344">
    <property type="entry name" value="FecR_C"/>
    <property type="match status" value="1"/>
</dbReference>
<evidence type="ECO:0000313" key="5">
    <source>
        <dbReference type="Proteomes" id="UP000309872"/>
    </source>
</evidence>
<dbReference type="PANTHER" id="PTHR30273">
    <property type="entry name" value="PERIPLASMIC SIGNAL SENSOR AND SIGMA FACTOR ACTIVATOR FECR-RELATED"/>
    <property type="match status" value="1"/>
</dbReference>
<keyword evidence="1" id="KW-0812">Transmembrane</keyword>
<dbReference type="RefSeq" id="WP_136821688.1">
    <property type="nucleotide sequence ID" value="NZ_BMJX01000005.1"/>
</dbReference>
<dbReference type="EMBL" id="SUKA01000005">
    <property type="protein sequence ID" value="TJY63696.1"/>
    <property type="molecule type" value="Genomic_DNA"/>
</dbReference>
<reference evidence="4 5" key="1">
    <citation type="submission" date="2019-04" db="EMBL/GenBank/DDBJ databases">
        <title>Sphingobacterium olei sp. nov., isolated from oil-contaminated soil.</title>
        <authorList>
            <person name="Liu B."/>
        </authorList>
    </citation>
    <scope>NUCLEOTIDE SEQUENCE [LARGE SCALE GENOMIC DNA]</scope>
    <source>
        <strain evidence="4 5">Y3L14</strain>
    </source>
</reference>
<dbReference type="Gene3D" id="2.60.120.1440">
    <property type="match status" value="1"/>
</dbReference>
<dbReference type="PIRSF" id="PIRSF018266">
    <property type="entry name" value="FecR"/>
    <property type="match status" value="1"/>
</dbReference>
<evidence type="ECO:0000313" key="4">
    <source>
        <dbReference type="EMBL" id="TJY63696.1"/>
    </source>
</evidence>
<dbReference type="InterPro" id="IPR032508">
    <property type="entry name" value="FecR_C"/>
</dbReference>
<accession>A0A4U0GXE8</accession>
<dbReference type="InterPro" id="IPR006860">
    <property type="entry name" value="FecR"/>
</dbReference>
<keyword evidence="1" id="KW-1133">Transmembrane helix</keyword>
<sequence>MENIPENIKFLMLKWKTETLSDEERRILDAWYNEELPDEIFWYGEQEDSLGSRMHTNILSRANIAEEVAKGVRHITVTTWAASIAALLILCLLGAIYLWKRSDMPVTLVSTETKKAEITKLILPDQSIVWLKGDSKLYYPENFTGQTREVELIGEALFEVVKDKKKPFIIHTGDYFTKVLGTSFNLRVDPKDGKLDLSVLTGTVEVTKKRKGLVLERKYTVEANETLRTDDNDQLVPAEVVPTQLITTITKGTEYDMNFISTPVEDIMSRFEKKFEVSFEGYTGEYSSCRVTANLTDQSLETSLKLLSLSINANYKIEDNMIKLTGGGCF</sequence>